<reference evidence="2" key="1">
    <citation type="journal article" date="2021" name="Sci. Adv.">
        <title>The American lobster genome reveals insights on longevity, neural, and immune adaptations.</title>
        <authorList>
            <person name="Polinski J.M."/>
            <person name="Zimin A.V."/>
            <person name="Clark K.F."/>
            <person name="Kohn A.B."/>
            <person name="Sadowski N."/>
            <person name="Timp W."/>
            <person name="Ptitsyn A."/>
            <person name="Khanna P."/>
            <person name="Romanova D.Y."/>
            <person name="Williams P."/>
            <person name="Greenwood S.J."/>
            <person name="Moroz L.L."/>
            <person name="Walt D.R."/>
            <person name="Bodnar A.G."/>
        </authorList>
    </citation>
    <scope>NUCLEOTIDE SEQUENCE</scope>
    <source>
        <strain evidence="2">GMGI-L3</strain>
    </source>
</reference>
<feature type="non-terminal residue" evidence="2">
    <location>
        <position position="574"/>
    </location>
</feature>
<proteinExistence type="predicted"/>
<organism evidence="2 3">
    <name type="scientific">Homarus americanus</name>
    <name type="common">American lobster</name>
    <dbReference type="NCBI Taxonomy" id="6706"/>
    <lineage>
        <taxon>Eukaryota</taxon>
        <taxon>Metazoa</taxon>
        <taxon>Ecdysozoa</taxon>
        <taxon>Arthropoda</taxon>
        <taxon>Crustacea</taxon>
        <taxon>Multicrustacea</taxon>
        <taxon>Malacostraca</taxon>
        <taxon>Eumalacostraca</taxon>
        <taxon>Eucarida</taxon>
        <taxon>Decapoda</taxon>
        <taxon>Pleocyemata</taxon>
        <taxon>Astacidea</taxon>
        <taxon>Nephropoidea</taxon>
        <taxon>Nephropidae</taxon>
        <taxon>Homarus</taxon>
    </lineage>
</organism>
<dbReference type="Proteomes" id="UP000747542">
    <property type="component" value="Unassembled WGS sequence"/>
</dbReference>
<dbReference type="EMBL" id="JAHLQT010007499">
    <property type="protein sequence ID" value="KAG7174620.1"/>
    <property type="molecule type" value="Genomic_DNA"/>
</dbReference>
<feature type="region of interest" description="Disordered" evidence="1">
    <location>
        <begin position="168"/>
        <end position="206"/>
    </location>
</feature>
<gene>
    <name evidence="2" type="ORF">Hamer_G015752</name>
</gene>
<dbReference type="AlphaFoldDB" id="A0A8J5N6Q7"/>
<evidence type="ECO:0000313" key="2">
    <source>
        <dbReference type="EMBL" id="KAG7174620.1"/>
    </source>
</evidence>
<protein>
    <submittedName>
        <fullName evidence="2">Uncharacterized protein</fullName>
    </submittedName>
</protein>
<evidence type="ECO:0000256" key="1">
    <source>
        <dbReference type="SAM" id="MobiDB-lite"/>
    </source>
</evidence>
<evidence type="ECO:0000313" key="3">
    <source>
        <dbReference type="Proteomes" id="UP000747542"/>
    </source>
</evidence>
<feature type="compositionally biased region" description="Pro residues" evidence="1">
    <location>
        <begin position="192"/>
        <end position="202"/>
    </location>
</feature>
<feature type="non-terminal residue" evidence="2">
    <location>
        <position position="1"/>
    </location>
</feature>
<sequence>YTVLNHHPCQPSLSIKQQQHTTWFLLPIYQLVFFNLSRRMQSSVLVDLLSSCCDVCPQPLYFLKSDQKLIKNINAKTNTHHSSQQTTNFPVSPAANQRTALTVDWRARCSMAGYVMRTRPPVIPPPINNTNVISKANVDFVGNGNLDNEARLFTSGIWFNAGAREKRVSKGGEGEQGGCHASPLRQQVAGKPPSPPTPPPSPGSSHLPIACHPLQTILSPDCPISHTISSLFHPPASPSPHCSISQHHHLLTVLSPSITISSLFHLPASPSPHLTSFISISPHCSISITISSVPSPSITISSLFYPPASPSPCFISQHHHLTVSSPSITISSLFHLPASPSPHCSISQHHVPSPSITISSLFHLPASPSPHVPSPSITISSLFHLPASVPSCINTVPSPSITISHSLHHHLISASPSPHCSISQHHHLLTVPSPSITISSLFHLPASPSPHCSISQHHHLLTVPSPSITISSLFHLPASPSPHCSISQHHHLLTVPSPSITISSLFHLPASPSPHCFISQHHHLLTVPSPSITTSSLFHLLTVSSPSITLTRLPHLRLLILDNNHSYRYARLQY</sequence>
<comment type="caution">
    <text evidence="2">The sequence shown here is derived from an EMBL/GenBank/DDBJ whole genome shotgun (WGS) entry which is preliminary data.</text>
</comment>
<name>A0A8J5N6Q7_HOMAM</name>
<keyword evidence="3" id="KW-1185">Reference proteome</keyword>
<accession>A0A8J5N6Q7</accession>